<dbReference type="AlphaFoldDB" id="A0A9D2SW35"/>
<accession>A0A9D2SW35</accession>
<proteinExistence type="predicted"/>
<evidence type="ECO:0000313" key="1">
    <source>
        <dbReference type="EMBL" id="HJC36554.1"/>
    </source>
</evidence>
<evidence type="ECO:0000313" key="2">
    <source>
        <dbReference type="Proteomes" id="UP000823896"/>
    </source>
</evidence>
<name>A0A9D2SW35_9FIRM</name>
<dbReference type="Proteomes" id="UP000823896">
    <property type="component" value="Unassembled WGS sequence"/>
</dbReference>
<comment type="caution">
    <text evidence="1">The sequence shown here is derived from an EMBL/GenBank/DDBJ whole genome shotgun (WGS) entry which is preliminary data.</text>
</comment>
<sequence length="57" mass="6505">MSKCVLMLGVGLIVGAYLGYANEEEIDEMAHIMQKNQKKMSRKAHRAYRTLCSCMDH</sequence>
<reference evidence="1" key="2">
    <citation type="submission" date="2021-04" db="EMBL/GenBank/DDBJ databases">
        <authorList>
            <person name="Gilroy R."/>
        </authorList>
    </citation>
    <scope>NUCLEOTIDE SEQUENCE</scope>
    <source>
        <strain evidence="1">CHK187-11901</strain>
    </source>
</reference>
<gene>
    <name evidence="1" type="ORF">H9702_05430</name>
</gene>
<organism evidence="1 2">
    <name type="scientific">Candidatus Merdibacter merdavium</name>
    <dbReference type="NCBI Taxonomy" id="2838692"/>
    <lineage>
        <taxon>Bacteria</taxon>
        <taxon>Bacillati</taxon>
        <taxon>Bacillota</taxon>
        <taxon>Erysipelotrichia</taxon>
        <taxon>Erysipelotrichales</taxon>
        <taxon>Erysipelotrichaceae</taxon>
        <taxon>Merdibacter</taxon>
    </lineage>
</organism>
<reference evidence="1" key="1">
    <citation type="journal article" date="2021" name="PeerJ">
        <title>Extensive microbial diversity within the chicken gut microbiome revealed by metagenomics and culture.</title>
        <authorList>
            <person name="Gilroy R."/>
            <person name="Ravi A."/>
            <person name="Getino M."/>
            <person name="Pursley I."/>
            <person name="Horton D.L."/>
            <person name="Alikhan N.F."/>
            <person name="Baker D."/>
            <person name="Gharbi K."/>
            <person name="Hall N."/>
            <person name="Watson M."/>
            <person name="Adriaenssens E.M."/>
            <person name="Foster-Nyarko E."/>
            <person name="Jarju S."/>
            <person name="Secka A."/>
            <person name="Antonio M."/>
            <person name="Oren A."/>
            <person name="Chaudhuri R.R."/>
            <person name="La Ragione R."/>
            <person name="Hildebrand F."/>
            <person name="Pallen M.J."/>
        </authorList>
    </citation>
    <scope>NUCLEOTIDE SEQUENCE</scope>
    <source>
        <strain evidence="1">CHK187-11901</strain>
    </source>
</reference>
<protein>
    <submittedName>
        <fullName evidence="1">Uncharacterized protein</fullName>
    </submittedName>
</protein>
<dbReference type="EMBL" id="DWWM01000032">
    <property type="protein sequence ID" value="HJC36554.1"/>
    <property type="molecule type" value="Genomic_DNA"/>
</dbReference>